<feature type="region of interest" description="Disordered" evidence="2">
    <location>
        <begin position="86"/>
        <end position="167"/>
    </location>
</feature>
<feature type="compositionally biased region" description="Basic and acidic residues" evidence="2">
    <location>
        <begin position="112"/>
        <end position="126"/>
    </location>
</feature>
<dbReference type="OrthoDB" id="5970at2759"/>
<evidence type="ECO:0000256" key="2">
    <source>
        <dbReference type="SAM" id="MobiDB-lite"/>
    </source>
</evidence>
<dbReference type="InParanoid" id="E4XFN6"/>
<dbReference type="InterPro" id="IPR050907">
    <property type="entry name" value="SRSF"/>
</dbReference>
<evidence type="ECO:0000313" key="4">
    <source>
        <dbReference type="EMBL" id="CBY24382.1"/>
    </source>
</evidence>
<feature type="compositionally biased region" description="Basic residues" evidence="2">
    <location>
        <begin position="151"/>
        <end position="167"/>
    </location>
</feature>
<evidence type="ECO:0000313" key="5">
    <source>
        <dbReference type="Proteomes" id="UP000001307"/>
    </source>
</evidence>
<feature type="compositionally biased region" description="Basic residues" evidence="2">
    <location>
        <begin position="127"/>
        <end position="140"/>
    </location>
</feature>
<dbReference type="FunFam" id="3.30.70.330:FF:001074">
    <property type="entry name" value="Splicing factor, arginine/serine-rich 7"/>
    <property type="match status" value="1"/>
</dbReference>
<feature type="domain" description="RRM" evidence="3">
    <location>
        <begin position="19"/>
        <end position="92"/>
    </location>
</feature>
<evidence type="ECO:0000259" key="3">
    <source>
        <dbReference type="PROSITE" id="PS50102"/>
    </source>
</evidence>
<dbReference type="EMBL" id="FN653045">
    <property type="protein sequence ID" value="CBY24382.1"/>
    <property type="molecule type" value="Genomic_DNA"/>
</dbReference>
<evidence type="ECO:0000256" key="1">
    <source>
        <dbReference type="PROSITE-ProRule" id="PRU00176"/>
    </source>
</evidence>
<sequence>MSRSDRGRRDMVRVENAASKIYVGNLGDYGDKAELERAFSKYGEVISVWVARRPTGFAFVEMKEEDEAEDAVKSLDGREICGQRVRVEMRKSHRRVGNADDRGGRSRHGRDRSRDRSRSRSRDRGGRRDRRGSSPRRRKSRSDSRSPPPRRSPRRSPRYSRSRSRSR</sequence>
<proteinExistence type="predicted"/>
<dbReference type="Proteomes" id="UP000001307">
    <property type="component" value="Unassembled WGS sequence"/>
</dbReference>
<dbReference type="InterPro" id="IPR012677">
    <property type="entry name" value="Nucleotide-bd_a/b_plait_sf"/>
</dbReference>
<dbReference type="SMART" id="SM00360">
    <property type="entry name" value="RRM"/>
    <property type="match status" value="1"/>
</dbReference>
<dbReference type="Gene3D" id="3.30.70.330">
    <property type="match status" value="1"/>
</dbReference>
<gene>
    <name evidence="4" type="ORF">GSOID_T00010242001</name>
</gene>
<keyword evidence="5" id="KW-1185">Reference proteome</keyword>
<name>E4XFN6_OIKDI</name>
<dbReference type="CDD" id="cd12373">
    <property type="entry name" value="RRM_SRSF3_like"/>
    <property type="match status" value="1"/>
</dbReference>
<dbReference type="InterPro" id="IPR000504">
    <property type="entry name" value="RRM_dom"/>
</dbReference>
<dbReference type="FunCoup" id="E4XFN6">
    <property type="interactions" value="785"/>
</dbReference>
<keyword evidence="1" id="KW-0694">RNA-binding</keyword>
<dbReference type="AlphaFoldDB" id="E4XFN6"/>
<organism evidence="4">
    <name type="scientific">Oikopleura dioica</name>
    <name type="common">Tunicate</name>
    <dbReference type="NCBI Taxonomy" id="34765"/>
    <lineage>
        <taxon>Eukaryota</taxon>
        <taxon>Metazoa</taxon>
        <taxon>Chordata</taxon>
        <taxon>Tunicata</taxon>
        <taxon>Appendicularia</taxon>
        <taxon>Copelata</taxon>
        <taxon>Oikopleuridae</taxon>
        <taxon>Oikopleura</taxon>
    </lineage>
</organism>
<protein>
    <recommendedName>
        <fullName evidence="3">RRM domain-containing protein</fullName>
    </recommendedName>
</protein>
<dbReference type="PANTHER" id="PTHR23147">
    <property type="entry name" value="SERINE/ARGININE RICH SPLICING FACTOR"/>
    <property type="match status" value="1"/>
</dbReference>
<dbReference type="GO" id="GO:0003723">
    <property type="term" value="F:RNA binding"/>
    <property type="evidence" value="ECO:0007669"/>
    <property type="project" value="UniProtKB-UniRule"/>
</dbReference>
<dbReference type="SUPFAM" id="SSF54928">
    <property type="entry name" value="RNA-binding domain, RBD"/>
    <property type="match status" value="1"/>
</dbReference>
<dbReference type="Pfam" id="PF00076">
    <property type="entry name" value="RRM_1"/>
    <property type="match status" value="1"/>
</dbReference>
<dbReference type="PROSITE" id="PS50102">
    <property type="entry name" value="RRM"/>
    <property type="match status" value="1"/>
</dbReference>
<reference evidence="4" key="1">
    <citation type="journal article" date="2010" name="Science">
        <title>Plasticity of animal genome architecture unmasked by rapid evolution of a pelagic tunicate.</title>
        <authorList>
            <person name="Denoeud F."/>
            <person name="Henriet S."/>
            <person name="Mungpakdee S."/>
            <person name="Aury J.M."/>
            <person name="Da Silva C."/>
            <person name="Brinkmann H."/>
            <person name="Mikhaleva J."/>
            <person name="Olsen L.C."/>
            <person name="Jubin C."/>
            <person name="Canestro C."/>
            <person name="Bouquet J.M."/>
            <person name="Danks G."/>
            <person name="Poulain J."/>
            <person name="Campsteijn C."/>
            <person name="Adamski M."/>
            <person name="Cross I."/>
            <person name="Yadetie F."/>
            <person name="Muffato M."/>
            <person name="Louis A."/>
            <person name="Butcher S."/>
            <person name="Tsagkogeorga G."/>
            <person name="Konrad A."/>
            <person name="Singh S."/>
            <person name="Jensen M.F."/>
            <person name="Cong E.H."/>
            <person name="Eikeseth-Otteraa H."/>
            <person name="Noel B."/>
            <person name="Anthouard V."/>
            <person name="Porcel B.M."/>
            <person name="Kachouri-Lafond R."/>
            <person name="Nishino A."/>
            <person name="Ugolini M."/>
            <person name="Chourrout P."/>
            <person name="Nishida H."/>
            <person name="Aasland R."/>
            <person name="Huzurbazar S."/>
            <person name="Westhof E."/>
            <person name="Delsuc F."/>
            <person name="Lehrach H."/>
            <person name="Reinhardt R."/>
            <person name="Weissenbach J."/>
            <person name="Roy S.W."/>
            <person name="Artiguenave F."/>
            <person name="Postlethwait J.H."/>
            <person name="Manak J.R."/>
            <person name="Thompson E.M."/>
            <person name="Jaillon O."/>
            <person name="Du Pasquier L."/>
            <person name="Boudinot P."/>
            <person name="Liberles D.A."/>
            <person name="Volff J.N."/>
            <person name="Philippe H."/>
            <person name="Lenhard B."/>
            <person name="Roest Crollius H."/>
            <person name="Wincker P."/>
            <person name="Chourrout D."/>
        </authorList>
    </citation>
    <scope>NUCLEOTIDE SEQUENCE [LARGE SCALE GENOMIC DNA]</scope>
</reference>
<dbReference type="InterPro" id="IPR035979">
    <property type="entry name" value="RBD_domain_sf"/>
</dbReference>
<accession>E4XFN6</accession>